<name>A0A9Q0JXE9_9MAGN</name>
<dbReference type="PANTHER" id="PTHR12378:SF10">
    <property type="entry name" value="OS04G0548000 PROTEIN"/>
    <property type="match status" value="1"/>
</dbReference>
<dbReference type="InterPro" id="IPR042266">
    <property type="entry name" value="PPPDE_sf"/>
</dbReference>
<dbReference type="AlphaFoldDB" id="A0A9Q0JXE9"/>
<evidence type="ECO:0000259" key="4">
    <source>
        <dbReference type="PROSITE" id="PS51858"/>
    </source>
</evidence>
<dbReference type="PANTHER" id="PTHR12378">
    <property type="entry name" value="DESUMOYLATING ISOPEPTIDASE"/>
    <property type="match status" value="1"/>
</dbReference>
<sequence length="399" mass="44425">MGLAMSFMGKGMPSAQMLGLVTDTVYKQFISEPIENFEDFHVAILDIFNSFNSALPGRHYDVPTREDVKTCYDEWQATNDPAMKKQLFMEFMTKKVTTSKLDNTTMLVGVVTPPAAMVVKRAGENVPQIGMIKAIPDVIFVPSATLLALISRFLVAFGHAEVGILEIFLWENWLCGINMLSFLSSSASTKKQSNGENLAQLYLNVYDLTPINNYLYWIGLGIYHSGIEVHGMEFAFGAHEYPTSGVFEVEPKCCPGFVYRRSVLLGSTDMTRSELRLFMEHISGKYHGDTYHLIAKNCNHFTDDVCIHLTGKCIPGWVNRLARLGSFCNCLLPEIIQTTTIRHLPDHQVYSENGSESVASSSTADSEEGSDHHLLTIEDGDVAFINKPVTLAKELLVIN</sequence>
<dbReference type="EMBL" id="JAMYWD010000012">
    <property type="protein sequence ID" value="KAJ4954095.1"/>
    <property type="molecule type" value="Genomic_DNA"/>
</dbReference>
<keyword evidence="3" id="KW-0378">Hydrolase</keyword>
<gene>
    <name evidence="5" type="ORF">NE237_030927</name>
</gene>
<accession>A0A9Q0JXE9</accession>
<dbReference type="InterPro" id="IPR008580">
    <property type="entry name" value="PPPDE_dom"/>
</dbReference>
<dbReference type="OrthoDB" id="412286at2759"/>
<feature type="domain" description="PPPDE" evidence="4">
    <location>
        <begin position="199"/>
        <end position="336"/>
    </location>
</feature>
<proteinExistence type="inferred from homology"/>
<comment type="similarity">
    <text evidence="1">Belongs to the DeSI family.</text>
</comment>
<evidence type="ECO:0000256" key="1">
    <source>
        <dbReference type="ARBA" id="ARBA00008140"/>
    </source>
</evidence>
<dbReference type="Pfam" id="PF05903">
    <property type="entry name" value="Peptidase_C97"/>
    <property type="match status" value="1"/>
</dbReference>
<dbReference type="GO" id="GO:0101005">
    <property type="term" value="F:deubiquitinase activity"/>
    <property type="evidence" value="ECO:0007669"/>
    <property type="project" value="TreeGrafter"/>
</dbReference>
<protein>
    <recommendedName>
        <fullName evidence="4">PPPDE domain-containing protein</fullName>
    </recommendedName>
</protein>
<comment type="caution">
    <text evidence="5">The sequence shown here is derived from an EMBL/GenBank/DDBJ whole genome shotgun (WGS) entry which is preliminary data.</text>
</comment>
<evidence type="ECO:0000256" key="3">
    <source>
        <dbReference type="ARBA" id="ARBA00022801"/>
    </source>
</evidence>
<evidence type="ECO:0000313" key="6">
    <source>
        <dbReference type="Proteomes" id="UP001141806"/>
    </source>
</evidence>
<dbReference type="PROSITE" id="PS51858">
    <property type="entry name" value="PPPDE"/>
    <property type="match status" value="1"/>
</dbReference>
<dbReference type="Gene3D" id="3.90.1720.30">
    <property type="entry name" value="PPPDE domains"/>
    <property type="match status" value="1"/>
</dbReference>
<dbReference type="GO" id="GO:0016579">
    <property type="term" value="P:protein deubiquitination"/>
    <property type="evidence" value="ECO:0007669"/>
    <property type="project" value="TreeGrafter"/>
</dbReference>
<evidence type="ECO:0000313" key="5">
    <source>
        <dbReference type="EMBL" id="KAJ4954095.1"/>
    </source>
</evidence>
<dbReference type="Proteomes" id="UP001141806">
    <property type="component" value="Unassembled WGS sequence"/>
</dbReference>
<keyword evidence="6" id="KW-1185">Reference proteome</keyword>
<organism evidence="5 6">
    <name type="scientific">Protea cynaroides</name>
    <dbReference type="NCBI Taxonomy" id="273540"/>
    <lineage>
        <taxon>Eukaryota</taxon>
        <taxon>Viridiplantae</taxon>
        <taxon>Streptophyta</taxon>
        <taxon>Embryophyta</taxon>
        <taxon>Tracheophyta</taxon>
        <taxon>Spermatophyta</taxon>
        <taxon>Magnoliopsida</taxon>
        <taxon>Proteales</taxon>
        <taxon>Proteaceae</taxon>
        <taxon>Protea</taxon>
    </lineage>
</organism>
<dbReference type="GO" id="GO:0006508">
    <property type="term" value="P:proteolysis"/>
    <property type="evidence" value="ECO:0007669"/>
    <property type="project" value="UniProtKB-KW"/>
</dbReference>
<dbReference type="Pfam" id="PF25284">
    <property type="entry name" value="DUF7874"/>
    <property type="match status" value="1"/>
</dbReference>
<reference evidence="5" key="1">
    <citation type="journal article" date="2023" name="Plant J.">
        <title>The genome of the king protea, Protea cynaroides.</title>
        <authorList>
            <person name="Chang J."/>
            <person name="Duong T.A."/>
            <person name="Schoeman C."/>
            <person name="Ma X."/>
            <person name="Roodt D."/>
            <person name="Barker N."/>
            <person name="Li Z."/>
            <person name="Van de Peer Y."/>
            <person name="Mizrachi E."/>
        </authorList>
    </citation>
    <scope>NUCLEOTIDE SEQUENCE</scope>
    <source>
        <tissue evidence="5">Young leaves</tissue>
    </source>
</reference>
<dbReference type="InterPro" id="IPR057196">
    <property type="entry name" value="DUF7874"/>
</dbReference>
<dbReference type="SMART" id="SM01179">
    <property type="entry name" value="DUF862"/>
    <property type="match status" value="1"/>
</dbReference>
<keyword evidence="2" id="KW-0645">Protease</keyword>
<evidence type="ECO:0000256" key="2">
    <source>
        <dbReference type="ARBA" id="ARBA00022670"/>
    </source>
</evidence>